<keyword evidence="2 6" id="KW-0812">Transmembrane</keyword>
<keyword evidence="3 6" id="KW-0256">Endoplasmic reticulum</keyword>
<dbReference type="EMBL" id="NBCO01000007">
    <property type="protein sequence ID" value="ORC90819.1"/>
    <property type="molecule type" value="Genomic_DNA"/>
</dbReference>
<feature type="transmembrane region" description="Helical" evidence="6">
    <location>
        <begin position="20"/>
        <end position="41"/>
    </location>
</feature>
<dbReference type="Pfam" id="PF02453">
    <property type="entry name" value="Reticulon"/>
    <property type="match status" value="1"/>
</dbReference>
<dbReference type="InterPro" id="IPR045064">
    <property type="entry name" value="Reticulon-like"/>
</dbReference>
<dbReference type="PANTHER" id="PTHR10994:SF193">
    <property type="entry name" value="RETICULON-LIKE PROTEIN"/>
    <property type="match status" value="1"/>
</dbReference>
<sequence length="171" mass="18668">MSLWDVLAWHRPKVTGAMLGSTLLFIMFFCMMEYTVVTFACRVLQLLLAAGLVANVTKRCTLTSDDIQRAVDSLAPRVADALEKLHELVLWRDTRASAAVAVASVVAAALGNLMSDVTLAVCAVVLAFTLPAVYERKKDTIDAVIARAQEHLEKYIGKIKTSVDEVAKKSE</sequence>
<comment type="caution">
    <text evidence="8">The sequence shown here is derived from an EMBL/GenBank/DDBJ whole genome shotgun (WGS) entry which is preliminary data.</text>
</comment>
<keyword evidence="5 6" id="KW-0472">Membrane</keyword>
<dbReference type="OrthoDB" id="567788at2759"/>
<dbReference type="VEuPathDB" id="TriTrypDB:TM35_000072400"/>
<feature type="transmembrane region" description="Helical" evidence="6">
    <location>
        <begin position="117"/>
        <end position="134"/>
    </location>
</feature>
<dbReference type="EMBL" id="NBCO01000007">
    <property type="protein sequence ID" value="ORC90816.1"/>
    <property type="molecule type" value="Genomic_DNA"/>
</dbReference>
<comment type="subcellular location">
    <subcellularLocation>
        <location evidence="1 6">Endoplasmic reticulum membrane</location>
        <topology evidence="1 6">Multi-pass membrane protein</topology>
    </subcellularLocation>
</comment>
<dbReference type="STRING" id="67003.A0A1X0P1J2"/>
<accession>A0A1X0P1J2</accession>
<organism evidence="8 10">
    <name type="scientific">Trypanosoma theileri</name>
    <dbReference type="NCBI Taxonomy" id="67003"/>
    <lineage>
        <taxon>Eukaryota</taxon>
        <taxon>Discoba</taxon>
        <taxon>Euglenozoa</taxon>
        <taxon>Kinetoplastea</taxon>
        <taxon>Metakinetoplastina</taxon>
        <taxon>Trypanosomatida</taxon>
        <taxon>Trypanosomatidae</taxon>
        <taxon>Trypanosoma</taxon>
    </lineage>
</organism>
<evidence type="ECO:0000256" key="6">
    <source>
        <dbReference type="RuleBase" id="RU363132"/>
    </source>
</evidence>
<evidence type="ECO:0000256" key="4">
    <source>
        <dbReference type="ARBA" id="ARBA00022989"/>
    </source>
</evidence>
<dbReference type="Proteomes" id="UP000192257">
    <property type="component" value="Unassembled WGS sequence"/>
</dbReference>
<evidence type="ECO:0000256" key="3">
    <source>
        <dbReference type="ARBA" id="ARBA00022824"/>
    </source>
</evidence>
<protein>
    <recommendedName>
        <fullName evidence="6">Reticulon-like protein</fullName>
    </recommendedName>
</protein>
<dbReference type="PROSITE" id="PS50845">
    <property type="entry name" value="RETICULON"/>
    <property type="match status" value="1"/>
</dbReference>
<dbReference type="PANTHER" id="PTHR10994">
    <property type="entry name" value="RETICULON"/>
    <property type="match status" value="1"/>
</dbReference>
<dbReference type="InterPro" id="IPR003388">
    <property type="entry name" value="Reticulon"/>
</dbReference>
<dbReference type="GO" id="GO:0005789">
    <property type="term" value="C:endoplasmic reticulum membrane"/>
    <property type="evidence" value="ECO:0007669"/>
    <property type="project" value="UniProtKB-SubCell"/>
</dbReference>
<keyword evidence="4 6" id="KW-1133">Transmembrane helix</keyword>
<evidence type="ECO:0000313" key="9">
    <source>
        <dbReference type="EMBL" id="ORC90819.1"/>
    </source>
</evidence>
<evidence type="ECO:0000313" key="10">
    <source>
        <dbReference type="Proteomes" id="UP000192257"/>
    </source>
</evidence>
<feature type="domain" description="Reticulon" evidence="7">
    <location>
        <begin position="3"/>
        <end position="171"/>
    </location>
</feature>
<name>A0A1X0P1J2_9TRYP</name>
<reference evidence="8 10" key="1">
    <citation type="submission" date="2017-03" db="EMBL/GenBank/DDBJ databases">
        <title>An alternative strategy for trypanosome survival in the mammalian bloodstream revealed through genome and transcriptome analysis of the ubiquitous bovine parasite Trypanosoma (Megatrypanum) theileri.</title>
        <authorList>
            <person name="Kelly S."/>
            <person name="Ivens A."/>
            <person name="Mott A."/>
            <person name="O'Neill E."/>
            <person name="Emms D."/>
            <person name="Macleod O."/>
            <person name="Voorheis P."/>
            <person name="Matthews J."/>
            <person name="Matthews K."/>
            <person name="Carrington M."/>
        </authorList>
    </citation>
    <scope>NUCLEOTIDE SEQUENCE [LARGE SCALE GENOMIC DNA]</scope>
    <source>
        <strain evidence="8">Edinburgh</strain>
    </source>
</reference>
<dbReference type="GO" id="GO:0009617">
    <property type="term" value="P:response to bacterium"/>
    <property type="evidence" value="ECO:0007669"/>
    <property type="project" value="InterPro"/>
</dbReference>
<evidence type="ECO:0000259" key="7">
    <source>
        <dbReference type="PROSITE" id="PS50845"/>
    </source>
</evidence>
<dbReference type="RefSeq" id="XP_028884882.1">
    <property type="nucleotide sequence ID" value="XM_029023686.1"/>
</dbReference>
<dbReference type="VEuPathDB" id="TriTrypDB:TM35_000072430"/>
<dbReference type="AlphaFoldDB" id="A0A1X0P1J2"/>
<proteinExistence type="predicted"/>
<dbReference type="GeneID" id="39983466"/>
<keyword evidence="10" id="KW-1185">Reference proteome</keyword>
<evidence type="ECO:0000256" key="2">
    <source>
        <dbReference type="ARBA" id="ARBA00022692"/>
    </source>
</evidence>
<feature type="transmembrane region" description="Helical" evidence="6">
    <location>
        <begin position="94"/>
        <end position="111"/>
    </location>
</feature>
<evidence type="ECO:0000256" key="5">
    <source>
        <dbReference type="ARBA" id="ARBA00023136"/>
    </source>
</evidence>
<evidence type="ECO:0000313" key="8">
    <source>
        <dbReference type="EMBL" id="ORC90816.1"/>
    </source>
</evidence>
<gene>
    <name evidence="8" type="ORF">TM35_000072400</name>
    <name evidence="9" type="ORF">TM35_000072430</name>
</gene>
<evidence type="ECO:0000256" key="1">
    <source>
        <dbReference type="ARBA" id="ARBA00004477"/>
    </source>
</evidence>